<proteinExistence type="predicted"/>
<keyword evidence="2" id="KW-0732">Signal</keyword>
<feature type="signal peptide" evidence="2">
    <location>
        <begin position="1"/>
        <end position="24"/>
    </location>
</feature>
<name>A0A919JL33_9ACTN</name>
<feature type="region of interest" description="Disordered" evidence="1">
    <location>
        <begin position="59"/>
        <end position="97"/>
    </location>
</feature>
<accession>A0A919JL33</accession>
<feature type="compositionally biased region" description="Low complexity" evidence="1">
    <location>
        <begin position="59"/>
        <end position="78"/>
    </location>
</feature>
<dbReference type="AlphaFoldDB" id="A0A919JL33"/>
<protein>
    <submittedName>
        <fullName evidence="3">Uncharacterized protein</fullName>
    </submittedName>
</protein>
<keyword evidence="4" id="KW-1185">Reference proteome</keyword>
<sequence length="97" mass="9357">MLRRTRLPLVVSLFLAALLGAPTAAGPAGDPLPAPVTAAAAAAPAAAAVPPLVVEETDAEPTVAAPAPARPVRPAATVLTDQISTAATAPRGPPATA</sequence>
<dbReference type="Proteomes" id="UP000647172">
    <property type="component" value="Unassembled WGS sequence"/>
</dbReference>
<evidence type="ECO:0000256" key="2">
    <source>
        <dbReference type="SAM" id="SignalP"/>
    </source>
</evidence>
<reference evidence="3" key="1">
    <citation type="submission" date="2021-01" db="EMBL/GenBank/DDBJ databases">
        <title>Whole genome shotgun sequence of Actinoplanes nipponensis NBRC 14063.</title>
        <authorList>
            <person name="Komaki H."/>
            <person name="Tamura T."/>
        </authorList>
    </citation>
    <scope>NUCLEOTIDE SEQUENCE</scope>
    <source>
        <strain evidence="3">NBRC 14063</strain>
    </source>
</reference>
<evidence type="ECO:0000313" key="3">
    <source>
        <dbReference type="EMBL" id="GIE52798.1"/>
    </source>
</evidence>
<feature type="chain" id="PRO_5038777155" evidence="2">
    <location>
        <begin position="25"/>
        <end position="97"/>
    </location>
</feature>
<gene>
    <name evidence="3" type="ORF">Ani05nite_63320</name>
</gene>
<evidence type="ECO:0000313" key="4">
    <source>
        <dbReference type="Proteomes" id="UP000647172"/>
    </source>
</evidence>
<comment type="caution">
    <text evidence="3">The sequence shown here is derived from an EMBL/GenBank/DDBJ whole genome shotgun (WGS) entry which is preliminary data.</text>
</comment>
<dbReference type="EMBL" id="BOMQ01000074">
    <property type="protein sequence ID" value="GIE52798.1"/>
    <property type="molecule type" value="Genomic_DNA"/>
</dbReference>
<organism evidence="3 4">
    <name type="scientific">Actinoplanes nipponensis</name>
    <dbReference type="NCBI Taxonomy" id="135950"/>
    <lineage>
        <taxon>Bacteria</taxon>
        <taxon>Bacillati</taxon>
        <taxon>Actinomycetota</taxon>
        <taxon>Actinomycetes</taxon>
        <taxon>Micromonosporales</taxon>
        <taxon>Micromonosporaceae</taxon>
        <taxon>Actinoplanes</taxon>
    </lineage>
</organism>
<evidence type="ECO:0000256" key="1">
    <source>
        <dbReference type="SAM" id="MobiDB-lite"/>
    </source>
</evidence>